<dbReference type="EMBL" id="FNAH01000001">
    <property type="protein sequence ID" value="SDD47942.1"/>
    <property type="molecule type" value="Genomic_DNA"/>
</dbReference>
<keyword evidence="2" id="KW-0966">Cell projection</keyword>
<feature type="domain" description="Flagellin C-terminal" evidence="1">
    <location>
        <begin position="261"/>
        <end position="337"/>
    </location>
</feature>
<evidence type="ECO:0000259" key="1">
    <source>
        <dbReference type="Pfam" id="PF00700"/>
    </source>
</evidence>
<dbReference type="Gene3D" id="1.20.1330.10">
    <property type="entry name" value="f41 fragment of flagellin, N-terminal domain"/>
    <property type="match status" value="1"/>
</dbReference>
<evidence type="ECO:0000313" key="3">
    <source>
        <dbReference type="Proteomes" id="UP000199344"/>
    </source>
</evidence>
<accession>A0A1G6V344</accession>
<reference evidence="2 3" key="1">
    <citation type="submission" date="2016-10" db="EMBL/GenBank/DDBJ databases">
        <authorList>
            <person name="de Groot N.N."/>
        </authorList>
    </citation>
    <scope>NUCLEOTIDE SEQUENCE [LARGE SCALE GENOMIC DNA]</scope>
    <source>
        <strain evidence="2 3">DSM 22220</strain>
    </source>
</reference>
<dbReference type="Proteomes" id="UP000199344">
    <property type="component" value="Unassembled WGS sequence"/>
</dbReference>
<name>A0A1G6V344_9RHOB</name>
<gene>
    <name evidence="2" type="ORF">SAMN05421538_101693</name>
</gene>
<organism evidence="2 3">
    <name type="scientific">Paracoccus isoporae</name>
    <dbReference type="NCBI Taxonomy" id="591205"/>
    <lineage>
        <taxon>Bacteria</taxon>
        <taxon>Pseudomonadati</taxon>
        <taxon>Pseudomonadota</taxon>
        <taxon>Alphaproteobacteria</taxon>
        <taxon>Rhodobacterales</taxon>
        <taxon>Paracoccaceae</taxon>
        <taxon>Paracoccus</taxon>
    </lineage>
</organism>
<protein>
    <submittedName>
        <fullName evidence="2">Flagellar hook-associated protein 3 FlgL</fullName>
    </submittedName>
</protein>
<sequence length="337" mass="34971">MEFVSIGDLARSYAMRQAHGGLRREIRDLSEQVASGKPSDVARHLGGDLVELARLDRGLREAEAYLRVSSEAAATLAGMQSALGHLQEIAGGASQQMLSDAMLSSDHGIRTVADTIAAELDGALSALNISVGGRFVFSGQHVDRPPLVAADELIALAETVVTGAGSPAQALSELTAWFEAPAGGGGFSDLAYRGATGGGPELQIDPTTRVTLSQNAASRGIRQVVLGLTVSALVSRGAYAGDRAAQAELLQAAGTALADGNTELGLERAGLGVAEQTVERARVRMAHAQTTLSIARGQLTEVDGYAAGSRLIQAEAQLEALYALTARLSRLSLSRYL</sequence>
<dbReference type="RefSeq" id="WP_176804862.1">
    <property type="nucleotide sequence ID" value="NZ_FNAH01000001.1"/>
</dbReference>
<evidence type="ECO:0000313" key="2">
    <source>
        <dbReference type="EMBL" id="SDD47942.1"/>
    </source>
</evidence>
<dbReference type="Pfam" id="PF00700">
    <property type="entry name" value="Flagellin_C"/>
    <property type="match status" value="1"/>
</dbReference>
<dbReference type="STRING" id="591205.SAMN05421538_101693"/>
<proteinExistence type="predicted"/>
<keyword evidence="3" id="KW-1185">Reference proteome</keyword>
<keyword evidence="2" id="KW-0282">Flagellum</keyword>
<dbReference type="InterPro" id="IPR046358">
    <property type="entry name" value="Flagellin_C"/>
</dbReference>
<dbReference type="SUPFAM" id="SSF64518">
    <property type="entry name" value="Phase 1 flagellin"/>
    <property type="match status" value="1"/>
</dbReference>
<dbReference type="AlphaFoldDB" id="A0A1G6V344"/>
<keyword evidence="2" id="KW-0969">Cilium</keyword>